<reference evidence="2" key="2">
    <citation type="journal article" date="2022" name="Microbiol. Resour. Announc.">
        <title>Metagenome Sequencing to Explore Phylogenomics of Terrestrial Cyanobacteria.</title>
        <authorList>
            <person name="Ward R.D."/>
            <person name="Stajich J.E."/>
            <person name="Johansen J.R."/>
            <person name="Huntemann M."/>
            <person name="Clum A."/>
            <person name="Foster B."/>
            <person name="Foster B."/>
            <person name="Roux S."/>
            <person name="Palaniappan K."/>
            <person name="Varghese N."/>
            <person name="Mukherjee S."/>
            <person name="Reddy T.B.K."/>
            <person name="Daum C."/>
            <person name="Copeland A."/>
            <person name="Chen I.A."/>
            <person name="Ivanova N.N."/>
            <person name="Kyrpides N.C."/>
            <person name="Shapiro N."/>
            <person name="Eloe-Fadrosh E.A."/>
            <person name="Pietrasiak N."/>
        </authorList>
    </citation>
    <scope>NUCLEOTIDE SEQUENCE</scope>
    <source>
        <strain evidence="2">HA4357-MV3</strain>
    </source>
</reference>
<reference evidence="2" key="1">
    <citation type="submission" date="2021-05" db="EMBL/GenBank/DDBJ databases">
        <authorList>
            <person name="Pietrasiak N."/>
            <person name="Ward R."/>
            <person name="Stajich J.E."/>
            <person name="Kurbessoian T."/>
        </authorList>
    </citation>
    <scope>NUCLEOTIDE SEQUENCE</scope>
    <source>
        <strain evidence="2">HA4357-MV3</strain>
    </source>
</reference>
<keyword evidence="1" id="KW-1133">Transmembrane helix</keyword>
<keyword evidence="1" id="KW-0812">Transmembrane</keyword>
<evidence type="ECO:0000313" key="2">
    <source>
        <dbReference type="EMBL" id="MBW4433509.1"/>
    </source>
</evidence>
<evidence type="ECO:0000256" key="1">
    <source>
        <dbReference type="SAM" id="Phobius"/>
    </source>
</evidence>
<comment type="caution">
    <text evidence="2">The sequence shown here is derived from an EMBL/GenBank/DDBJ whole genome shotgun (WGS) entry which is preliminary data.</text>
</comment>
<dbReference type="AlphaFoldDB" id="A0A9E3HB51"/>
<dbReference type="Proteomes" id="UP000813215">
    <property type="component" value="Unassembled WGS sequence"/>
</dbReference>
<evidence type="ECO:0000313" key="3">
    <source>
        <dbReference type="Proteomes" id="UP000813215"/>
    </source>
</evidence>
<dbReference type="EMBL" id="JAHHHW010000106">
    <property type="protein sequence ID" value="MBW4433509.1"/>
    <property type="molecule type" value="Genomic_DNA"/>
</dbReference>
<protein>
    <submittedName>
        <fullName evidence="2">Uncharacterized protein</fullName>
    </submittedName>
</protein>
<name>A0A9E3HB51_9NOST</name>
<keyword evidence="1" id="KW-0472">Membrane</keyword>
<proteinExistence type="predicted"/>
<organism evidence="2 3">
    <name type="scientific">Pelatocladus maniniholoensis HA4357-MV3</name>
    <dbReference type="NCBI Taxonomy" id="1117104"/>
    <lineage>
        <taxon>Bacteria</taxon>
        <taxon>Bacillati</taxon>
        <taxon>Cyanobacteriota</taxon>
        <taxon>Cyanophyceae</taxon>
        <taxon>Nostocales</taxon>
        <taxon>Nostocaceae</taxon>
        <taxon>Pelatocladus</taxon>
    </lineage>
</organism>
<feature type="transmembrane region" description="Helical" evidence="1">
    <location>
        <begin position="341"/>
        <end position="362"/>
    </location>
</feature>
<accession>A0A9E3HB51</accession>
<sequence>MRIGDTYGLLLDCSVNNKTQAQPTKCFAALKHEISQRLNGEVATIGQTWMISGQLPKNSEKKPEDIAKACYQELMPDSNWKQNLQGQGQILGAYIFELSRYHLTIEEGMASPTHIQSIQENQHIIILLYPDEATAEKAARFYPDWMRLFCYRHKILWAYGQSRLIKQYIKNYLVTIQKAIELSQKDNSHIELKQVRQSLFQVQNTLTPYSINLSYLDFQGRTIEINLSNYKKRLERMVKQAEGESELNFLEGFSNLVTDKYLLQITKDYEHMEMSSKWLDISINTLRSRVEVDQAERDRNFQNTVGIVGVGLATGSLVMSLKEELKPTFRNDPSFNIFIPLVYSIIAGVIASALTWLVIRLWSRSR</sequence>
<gene>
    <name evidence="2" type="ORF">KME28_17750</name>
</gene>